<dbReference type="Proteomes" id="UP000195221">
    <property type="component" value="Unassembled WGS sequence"/>
</dbReference>
<protein>
    <recommendedName>
        <fullName evidence="3">DUF433 domain-containing protein</fullName>
    </recommendedName>
</protein>
<comment type="caution">
    <text evidence="1">The sequence shown here is derived from an EMBL/GenBank/DDBJ whole genome shotgun (WGS) entry which is preliminary data.</text>
</comment>
<name>A0A242N5D1_CABSO</name>
<evidence type="ECO:0008006" key="3">
    <source>
        <dbReference type="Google" id="ProtNLM"/>
    </source>
</evidence>
<dbReference type="AlphaFoldDB" id="A0A242N5D1"/>
<sequence length="209" mass="23449">MAGLTDKEINRLVDDEVLPTDLVLREHGRRFAPLTAPFANFYFFAGEYLTRAARIRVIATLMDRLRKRPDFDLFLALSDRSRNVDFDWSVTHAPVTVLLAEFVHDAWERAARVSEAARHVVEDPEILGGTPCFAGTRVPVATVVAAAEDGKTVAEQMAAYPFLTLELIEDAAVYVKARPRAGRPRRVAEVNPELTPVRRKVVRPAREEV</sequence>
<dbReference type="Gene3D" id="1.10.10.10">
    <property type="entry name" value="Winged helix-like DNA-binding domain superfamily/Winged helix DNA-binding domain"/>
    <property type="match status" value="1"/>
</dbReference>
<dbReference type="EMBL" id="NBTZ01000021">
    <property type="protein sequence ID" value="OTP78880.1"/>
    <property type="molecule type" value="Genomic_DNA"/>
</dbReference>
<evidence type="ECO:0000313" key="1">
    <source>
        <dbReference type="EMBL" id="OTP78880.1"/>
    </source>
</evidence>
<dbReference type="SUPFAM" id="SSF46689">
    <property type="entry name" value="Homeodomain-like"/>
    <property type="match status" value="1"/>
</dbReference>
<dbReference type="PANTHER" id="PTHR34849:SF3">
    <property type="entry name" value="SSR2962 PROTEIN"/>
    <property type="match status" value="1"/>
</dbReference>
<reference evidence="1 2" key="1">
    <citation type="submission" date="2017-03" db="EMBL/GenBank/DDBJ databases">
        <title>Genome analysis of strain PAMC 26577.</title>
        <authorList>
            <person name="Oh H.-M."/>
            <person name="Yang J.-A."/>
        </authorList>
    </citation>
    <scope>NUCLEOTIDE SEQUENCE [LARGE SCALE GENOMIC DNA]</scope>
    <source>
        <strain evidence="1 2">PAMC 26577</strain>
    </source>
</reference>
<gene>
    <name evidence="1" type="ORF">PAMC26577_03020</name>
</gene>
<accession>A0A242N5D1</accession>
<organism evidence="1 2">
    <name type="scientific">Caballeronia sordidicola</name>
    <name type="common">Burkholderia sordidicola</name>
    <dbReference type="NCBI Taxonomy" id="196367"/>
    <lineage>
        <taxon>Bacteria</taxon>
        <taxon>Pseudomonadati</taxon>
        <taxon>Pseudomonadota</taxon>
        <taxon>Betaproteobacteria</taxon>
        <taxon>Burkholderiales</taxon>
        <taxon>Burkholderiaceae</taxon>
        <taxon>Caballeronia</taxon>
    </lineage>
</organism>
<proteinExistence type="predicted"/>
<dbReference type="InterPro" id="IPR007367">
    <property type="entry name" value="DUF433"/>
</dbReference>
<dbReference type="PANTHER" id="PTHR34849">
    <property type="entry name" value="SSL5025 PROTEIN"/>
    <property type="match status" value="1"/>
</dbReference>
<dbReference type="InterPro" id="IPR009057">
    <property type="entry name" value="Homeodomain-like_sf"/>
</dbReference>
<dbReference type="Pfam" id="PF04255">
    <property type="entry name" value="DUF433"/>
    <property type="match status" value="1"/>
</dbReference>
<dbReference type="InterPro" id="IPR036388">
    <property type="entry name" value="WH-like_DNA-bd_sf"/>
</dbReference>
<evidence type="ECO:0000313" key="2">
    <source>
        <dbReference type="Proteomes" id="UP000195221"/>
    </source>
</evidence>